<sequence>MALPPPPNPPPPQPAPADDAGTGSENPKKRALDGFASDAVAVQSPPPSSAPSTAAAVDDKSGPPAKKKTKMAEAEKEEKRKEKEAKEEERRMKEEEKRKEREAKEEEKRKEKEAKEEERKAKEREREAKKAEREEKKRLKDEEKRKKEEALAKKARTQPKLDMFFRTPAKAKPTAPLSIARTSPGPAPKARTSPTSNKKPTLPAKYRDTYAGYFQDFFVKKNMIIAPAHAFQRDDEAVLELRRTIDEKLGLPRKNVEDEMDTDDGEAAPVRGVTKEEIAELLHISPRKLRSKRGRVLRYSTKDVLARIDNPDDLPPLETGLFKPKQYNSAFYLKLLNELPYKYLKFAEDVRPPYSGTYSKTPASSGLLKGRKPFDRALPGVDYDYDSEAEWVADEEGEELLSDEDEEDKDSDAGDSLDGFLDDEDDVGLKRGGASVLVPTNSGMCWEDANGKTVRPDLEDMRMGVLIDGVSGPIDPFSTKYWEPQSSAENKARNAIVTTMEPPRKPLIGMNRVLPTVVGATGASKKLVPPEYMEDFKRAIDGSDMTKAGLIEQLKKAFPKVGKDNIKNTLELIAERVGEKRDDKRWVLK</sequence>
<dbReference type="Pfam" id="PF12253">
    <property type="entry name" value="CAF1A_dimeriz"/>
    <property type="match status" value="1"/>
</dbReference>
<dbReference type="Pfam" id="PF21796">
    <property type="entry name" value="Cac1_C"/>
    <property type="match status" value="1"/>
</dbReference>
<keyword evidence="9" id="KW-1185">Reference proteome</keyword>
<comment type="caution">
    <text evidence="8">The sequence shown here is derived from an EMBL/GenBank/DDBJ whole genome shotgun (WGS) entry which is preliminary data.</text>
</comment>
<dbReference type="AlphaFoldDB" id="A0A5J5F6Q4"/>
<keyword evidence="3" id="KW-0234">DNA repair</keyword>
<evidence type="ECO:0000256" key="1">
    <source>
        <dbReference type="ARBA" id="ARBA00004123"/>
    </source>
</evidence>
<dbReference type="GO" id="GO:0006281">
    <property type="term" value="P:DNA repair"/>
    <property type="evidence" value="ECO:0007669"/>
    <property type="project" value="UniProtKB-KW"/>
</dbReference>
<evidence type="ECO:0000313" key="9">
    <source>
        <dbReference type="Proteomes" id="UP000326924"/>
    </source>
</evidence>
<feature type="compositionally biased region" description="Pro residues" evidence="5">
    <location>
        <begin position="1"/>
        <end position="15"/>
    </location>
</feature>
<proteinExistence type="predicted"/>
<dbReference type="GO" id="GO:0006334">
    <property type="term" value="P:nucleosome assembly"/>
    <property type="evidence" value="ECO:0007669"/>
    <property type="project" value="TreeGrafter"/>
</dbReference>
<dbReference type="Proteomes" id="UP000326924">
    <property type="component" value="Unassembled WGS sequence"/>
</dbReference>
<protein>
    <submittedName>
        <fullName evidence="8">Chromatin assembly factor 1 subunit A-domain-containing protein</fullName>
    </submittedName>
</protein>
<name>A0A5J5F6Q4_9PEZI</name>
<gene>
    <name evidence="8" type="ORF">FN846DRAFT_933025</name>
</gene>
<evidence type="ECO:0000313" key="8">
    <source>
        <dbReference type="EMBL" id="KAA8912417.1"/>
    </source>
</evidence>
<dbReference type="EMBL" id="VXIS01000024">
    <property type="protein sequence ID" value="KAA8912417.1"/>
    <property type="molecule type" value="Genomic_DNA"/>
</dbReference>
<feature type="compositionally biased region" description="Basic and acidic residues" evidence="5">
    <location>
        <begin position="70"/>
        <end position="152"/>
    </location>
</feature>
<dbReference type="InterPro" id="IPR048800">
    <property type="entry name" value="Cac1-like_C"/>
</dbReference>
<dbReference type="OrthoDB" id="79480at2759"/>
<dbReference type="InParanoid" id="A0A5J5F6Q4"/>
<evidence type="ECO:0000259" key="6">
    <source>
        <dbReference type="Pfam" id="PF12253"/>
    </source>
</evidence>
<keyword evidence="4" id="KW-0539">Nucleus</keyword>
<dbReference type="GO" id="GO:0005634">
    <property type="term" value="C:nucleus"/>
    <property type="evidence" value="ECO:0007669"/>
    <property type="project" value="UniProtKB-SubCell"/>
</dbReference>
<evidence type="ECO:0000256" key="5">
    <source>
        <dbReference type="SAM" id="MobiDB-lite"/>
    </source>
</evidence>
<dbReference type="PANTHER" id="PTHR15272">
    <property type="entry name" value="CHROMATIN ASSEMBLY FACTOR 1 SUBUNIT A CAF-1 SUBUNIT A"/>
    <property type="match status" value="1"/>
</dbReference>
<keyword evidence="2" id="KW-0227">DNA damage</keyword>
<evidence type="ECO:0000256" key="4">
    <source>
        <dbReference type="ARBA" id="ARBA00023242"/>
    </source>
</evidence>
<comment type="subcellular location">
    <subcellularLocation>
        <location evidence="1">Nucleus</location>
    </subcellularLocation>
</comment>
<evidence type="ECO:0000259" key="7">
    <source>
        <dbReference type="Pfam" id="PF21796"/>
    </source>
</evidence>
<feature type="region of interest" description="Disordered" evidence="5">
    <location>
        <begin position="396"/>
        <end position="426"/>
    </location>
</feature>
<dbReference type="PANTHER" id="PTHR15272:SF0">
    <property type="entry name" value="CHROMATIN ASSEMBLY FACTOR 1 SUBUNIT A"/>
    <property type="match status" value="1"/>
</dbReference>
<organism evidence="8 9">
    <name type="scientific">Sphaerosporella brunnea</name>
    <dbReference type="NCBI Taxonomy" id="1250544"/>
    <lineage>
        <taxon>Eukaryota</taxon>
        <taxon>Fungi</taxon>
        <taxon>Dikarya</taxon>
        <taxon>Ascomycota</taxon>
        <taxon>Pezizomycotina</taxon>
        <taxon>Pezizomycetes</taxon>
        <taxon>Pezizales</taxon>
        <taxon>Pyronemataceae</taxon>
        <taxon>Sphaerosporella</taxon>
    </lineage>
</organism>
<evidence type="ECO:0000256" key="2">
    <source>
        <dbReference type="ARBA" id="ARBA00022763"/>
    </source>
</evidence>
<feature type="domain" description="Chromatin assembly factor 1 subunit Cac1-like C-terminal" evidence="7">
    <location>
        <begin position="533"/>
        <end position="588"/>
    </location>
</feature>
<dbReference type="InterPro" id="IPR022043">
    <property type="entry name" value="CAF1A_DD"/>
</dbReference>
<evidence type="ECO:0000256" key="3">
    <source>
        <dbReference type="ARBA" id="ARBA00023204"/>
    </source>
</evidence>
<reference evidence="8 9" key="1">
    <citation type="submission" date="2019-09" db="EMBL/GenBank/DDBJ databases">
        <title>Draft genome of the ectomycorrhizal ascomycete Sphaerosporella brunnea.</title>
        <authorList>
            <consortium name="DOE Joint Genome Institute"/>
            <person name="Benucci G.M."/>
            <person name="Marozzi G."/>
            <person name="Antonielli L."/>
            <person name="Sanchez S."/>
            <person name="Marco P."/>
            <person name="Wang X."/>
            <person name="Falini L.B."/>
            <person name="Barry K."/>
            <person name="Haridas S."/>
            <person name="Lipzen A."/>
            <person name="Labutti K."/>
            <person name="Grigoriev I.V."/>
            <person name="Murat C."/>
            <person name="Martin F."/>
            <person name="Albertini E."/>
            <person name="Donnini D."/>
            <person name="Bonito G."/>
        </authorList>
    </citation>
    <scope>NUCLEOTIDE SEQUENCE [LARGE SCALE GENOMIC DNA]</scope>
    <source>
        <strain evidence="8 9">Sb_GMNB300</strain>
    </source>
</reference>
<dbReference type="GO" id="GO:0033186">
    <property type="term" value="C:CAF-1 complex"/>
    <property type="evidence" value="ECO:0007669"/>
    <property type="project" value="TreeGrafter"/>
</dbReference>
<feature type="region of interest" description="Disordered" evidence="5">
    <location>
        <begin position="1"/>
        <end position="203"/>
    </location>
</feature>
<feature type="domain" description="Chromatin assembly factor 1 subunit A dimerization" evidence="6">
    <location>
        <begin position="342"/>
        <end position="414"/>
    </location>
</feature>
<accession>A0A5J5F6Q4</accession>